<reference evidence="4" key="1">
    <citation type="journal article" date="2023" name="Plant J.">
        <title>Genome sequences and population genomics provide insights into the demographic history, inbreeding, and mutation load of two 'living fossil' tree species of Dipteronia.</title>
        <authorList>
            <person name="Feng Y."/>
            <person name="Comes H.P."/>
            <person name="Chen J."/>
            <person name="Zhu S."/>
            <person name="Lu R."/>
            <person name="Zhang X."/>
            <person name="Li P."/>
            <person name="Qiu J."/>
            <person name="Olsen K.M."/>
            <person name="Qiu Y."/>
        </authorList>
    </citation>
    <scope>NUCLEOTIDE SEQUENCE</scope>
    <source>
        <strain evidence="4">KIB01</strain>
    </source>
</reference>
<evidence type="ECO:0000313" key="5">
    <source>
        <dbReference type="Proteomes" id="UP001280121"/>
    </source>
</evidence>
<accession>A0AAD9WMS4</accession>
<evidence type="ECO:0000256" key="1">
    <source>
        <dbReference type="ARBA" id="ARBA00007727"/>
    </source>
</evidence>
<proteinExistence type="inferred from homology"/>
<feature type="region of interest" description="Disordered" evidence="2">
    <location>
        <begin position="155"/>
        <end position="178"/>
    </location>
</feature>
<dbReference type="InterPro" id="IPR026057">
    <property type="entry name" value="TBL_C"/>
</dbReference>
<dbReference type="PANTHER" id="PTHR32285">
    <property type="entry name" value="PROTEIN TRICHOME BIREFRINGENCE-LIKE 9-RELATED"/>
    <property type="match status" value="1"/>
</dbReference>
<dbReference type="InterPro" id="IPR029962">
    <property type="entry name" value="TBL"/>
</dbReference>
<sequence length="371" mass="43246">MNVSMQESGCHAWPMEGQILCTRSGDGNLEIVLCPGNCRKTPYQIQMNVKIQPSTPDRLVVRLSSYYEFDHRFIIDRFNAKLLLHKLRGKRLMFVGDSIHMNQWESLICMVQSVIPPEKKSLHYITKRSAYFKIKNYNATLEFYWSPYLVESSADDTDSPSNGDDKSEPEVKPKSISKHGQHWKGADYLIFDTYAWWTRFPNLKFLRGSKEYREKHLNRVYKKALRTWAKWVEKNVDPKHTTIFFSSMSPFHDRSSDWNDPKAINCAEETTPIPNKSKHLNVGINQQLFKIAEKVTQSMKMPVHFLNITTLSEYRKDAHPSFYAISEANANVSLPERKKDPKTYADCIHWCLPGLPDTWNEFLYAKIISSY</sequence>
<feature type="domain" description="Trichome birefringence-like C-terminal" evidence="3">
    <location>
        <begin position="77"/>
        <end position="365"/>
    </location>
</feature>
<evidence type="ECO:0000313" key="4">
    <source>
        <dbReference type="EMBL" id="KAK2635703.1"/>
    </source>
</evidence>
<evidence type="ECO:0000256" key="2">
    <source>
        <dbReference type="SAM" id="MobiDB-lite"/>
    </source>
</evidence>
<comment type="caution">
    <text evidence="4">The sequence shown here is derived from an EMBL/GenBank/DDBJ whole genome shotgun (WGS) entry which is preliminary data.</text>
</comment>
<dbReference type="EMBL" id="JANJYI010000009">
    <property type="protein sequence ID" value="KAK2635703.1"/>
    <property type="molecule type" value="Genomic_DNA"/>
</dbReference>
<feature type="compositionally biased region" description="Basic and acidic residues" evidence="2">
    <location>
        <begin position="163"/>
        <end position="173"/>
    </location>
</feature>
<dbReference type="GO" id="GO:0016413">
    <property type="term" value="F:O-acetyltransferase activity"/>
    <property type="evidence" value="ECO:0007669"/>
    <property type="project" value="InterPro"/>
</dbReference>
<evidence type="ECO:0000259" key="3">
    <source>
        <dbReference type="Pfam" id="PF13839"/>
    </source>
</evidence>
<comment type="similarity">
    <text evidence="1">Belongs to the PC-esterase family. TBL subfamily.</text>
</comment>
<dbReference type="PANTHER" id="PTHR32285:SF10">
    <property type="entry name" value="XYLAN O-ACETYLTRANSFERASE 1"/>
    <property type="match status" value="1"/>
</dbReference>
<organism evidence="4 5">
    <name type="scientific">Dipteronia dyeriana</name>
    <dbReference type="NCBI Taxonomy" id="168575"/>
    <lineage>
        <taxon>Eukaryota</taxon>
        <taxon>Viridiplantae</taxon>
        <taxon>Streptophyta</taxon>
        <taxon>Embryophyta</taxon>
        <taxon>Tracheophyta</taxon>
        <taxon>Spermatophyta</taxon>
        <taxon>Magnoliopsida</taxon>
        <taxon>eudicotyledons</taxon>
        <taxon>Gunneridae</taxon>
        <taxon>Pentapetalae</taxon>
        <taxon>rosids</taxon>
        <taxon>malvids</taxon>
        <taxon>Sapindales</taxon>
        <taxon>Sapindaceae</taxon>
        <taxon>Hippocastanoideae</taxon>
        <taxon>Acereae</taxon>
        <taxon>Dipteronia</taxon>
    </lineage>
</organism>
<dbReference type="Proteomes" id="UP001280121">
    <property type="component" value="Unassembled WGS sequence"/>
</dbReference>
<dbReference type="GO" id="GO:0005794">
    <property type="term" value="C:Golgi apparatus"/>
    <property type="evidence" value="ECO:0007669"/>
    <property type="project" value="TreeGrafter"/>
</dbReference>
<gene>
    <name evidence="4" type="ORF">Ddye_030495</name>
</gene>
<keyword evidence="5" id="KW-1185">Reference proteome</keyword>
<dbReference type="AlphaFoldDB" id="A0AAD9WMS4"/>
<dbReference type="Pfam" id="PF13839">
    <property type="entry name" value="PC-Esterase"/>
    <property type="match status" value="1"/>
</dbReference>
<protein>
    <recommendedName>
        <fullName evidence="3">Trichome birefringence-like C-terminal domain-containing protein</fullName>
    </recommendedName>
</protein>
<name>A0AAD9WMS4_9ROSI</name>